<dbReference type="EMBL" id="CVRI01000021">
    <property type="protein sequence ID" value="CRK91580.1"/>
    <property type="molecule type" value="Genomic_DNA"/>
</dbReference>
<organism evidence="1 2">
    <name type="scientific">Clunio marinus</name>
    <dbReference type="NCBI Taxonomy" id="568069"/>
    <lineage>
        <taxon>Eukaryota</taxon>
        <taxon>Metazoa</taxon>
        <taxon>Ecdysozoa</taxon>
        <taxon>Arthropoda</taxon>
        <taxon>Hexapoda</taxon>
        <taxon>Insecta</taxon>
        <taxon>Pterygota</taxon>
        <taxon>Neoptera</taxon>
        <taxon>Endopterygota</taxon>
        <taxon>Diptera</taxon>
        <taxon>Nematocera</taxon>
        <taxon>Chironomoidea</taxon>
        <taxon>Chironomidae</taxon>
        <taxon>Clunio</taxon>
    </lineage>
</organism>
<sequence>MKSHGQNHNQLSKWLNFYSRSQAFQIKREKRSEQQVFKVIKLRTFICSDPGCYSELILATHFPRKLFVISTYILRFLNDFGESPKAVLFFFDSLRMIF</sequence>
<name>A0A1J1HW44_9DIPT</name>
<gene>
    <name evidence="1" type="ORF">CLUMA_CG005234</name>
</gene>
<proteinExistence type="predicted"/>
<evidence type="ECO:0000313" key="1">
    <source>
        <dbReference type="EMBL" id="CRK91580.1"/>
    </source>
</evidence>
<accession>A0A1J1HW44</accession>
<reference evidence="1 2" key="1">
    <citation type="submission" date="2015-04" db="EMBL/GenBank/DDBJ databases">
        <authorList>
            <person name="Syromyatnikov M.Y."/>
            <person name="Popov V.N."/>
        </authorList>
    </citation>
    <scope>NUCLEOTIDE SEQUENCE [LARGE SCALE GENOMIC DNA]</scope>
</reference>
<dbReference type="Proteomes" id="UP000183832">
    <property type="component" value="Unassembled WGS sequence"/>
</dbReference>
<evidence type="ECO:0000313" key="2">
    <source>
        <dbReference type="Proteomes" id="UP000183832"/>
    </source>
</evidence>
<dbReference type="AlphaFoldDB" id="A0A1J1HW44"/>
<keyword evidence="2" id="KW-1185">Reference proteome</keyword>
<protein>
    <submittedName>
        <fullName evidence="1">CLUMA_CG005234, isoform A</fullName>
    </submittedName>
</protein>